<protein>
    <submittedName>
        <fullName evidence="1">Uncharacterized protein</fullName>
    </submittedName>
</protein>
<gene>
    <name evidence="1" type="ORF">A2983_01295</name>
</gene>
<name>A0A1F6N255_9BACT</name>
<dbReference type="EMBL" id="MFQH01000020">
    <property type="protein sequence ID" value="OGH77961.1"/>
    <property type="molecule type" value="Genomic_DNA"/>
</dbReference>
<organism evidence="1 2">
    <name type="scientific">Candidatus Magasanikbacteria bacterium RIFCSPLOWO2_01_FULL_40_15</name>
    <dbReference type="NCBI Taxonomy" id="1798686"/>
    <lineage>
        <taxon>Bacteria</taxon>
        <taxon>Candidatus Magasanikiibacteriota</taxon>
    </lineage>
</organism>
<evidence type="ECO:0000313" key="1">
    <source>
        <dbReference type="EMBL" id="OGH77961.1"/>
    </source>
</evidence>
<accession>A0A1F6N255</accession>
<comment type="caution">
    <text evidence="1">The sequence shown here is derived from an EMBL/GenBank/DDBJ whole genome shotgun (WGS) entry which is preliminary data.</text>
</comment>
<dbReference type="AlphaFoldDB" id="A0A1F6N255"/>
<dbReference type="Proteomes" id="UP000177040">
    <property type="component" value="Unassembled WGS sequence"/>
</dbReference>
<reference evidence="1 2" key="1">
    <citation type="journal article" date="2016" name="Nat. Commun.">
        <title>Thousands of microbial genomes shed light on interconnected biogeochemical processes in an aquifer system.</title>
        <authorList>
            <person name="Anantharaman K."/>
            <person name="Brown C.T."/>
            <person name="Hug L.A."/>
            <person name="Sharon I."/>
            <person name="Castelle C.J."/>
            <person name="Probst A.J."/>
            <person name="Thomas B.C."/>
            <person name="Singh A."/>
            <person name="Wilkins M.J."/>
            <person name="Karaoz U."/>
            <person name="Brodie E.L."/>
            <person name="Williams K.H."/>
            <person name="Hubbard S.S."/>
            <person name="Banfield J.F."/>
        </authorList>
    </citation>
    <scope>NUCLEOTIDE SEQUENCE [LARGE SCALE GENOMIC DNA]</scope>
</reference>
<evidence type="ECO:0000313" key="2">
    <source>
        <dbReference type="Proteomes" id="UP000177040"/>
    </source>
</evidence>
<proteinExistence type="predicted"/>
<sequence>MSFIKKMKDTAIKFLLGNSAVPRGLFELQQYFSHNEPINFRHEKGDDGKIIAISINFRHGSIVTTGKNQEELDSNIKDAILTSFDVPSSYAIEAGLQRVGESRGEYATT</sequence>